<feature type="coiled-coil region" evidence="1">
    <location>
        <begin position="253"/>
        <end position="280"/>
    </location>
</feature>
<accession>A0A9P6LTM0</accession>
<dbReference type="Proteomes" id="UP000738359">
    <property type="component" value="Unassembled WGS sequence"/>
</dbReference>
<organism evidence="3 4">
    <name type="scientific">Mortierella alpina</name>
    <name type="common">Oleaginous fungus</name>
    <name type="synonym">Mortierella renispora</name>
    <dbReference type="NCBI Taxonomy" id="64518"/>
    <lineage>
        <taxon>Eukaryota</taxon>
        <taxon>Fungi</taxon>
        <taxon>Fungi incertae sedis</taxon>
        <taxon>Mucoromycota</taxon>
        <taxon>Mortierellomycotina</taxon>
        <taxon>Mortierellomycetes</taxon>
        <taxon>Mortierellales</taxon>
        <taxon>Mortierellaceae</taxon>
        <taxon>Mortierella</taxon>
    </lineage>
</organism>
<evidence type="ECO:0000313" key="3">
    <source>
        <dbReference type="EMBL" id="KAF9943499.1"/>
    </source>
</evidence>
<keyword evidence="4" id="KW-1185">Reference proteome</keyword>
<evidence type="ECO:0000313" key="4">
    <source>
        <dbReference type="Proteomes" id="UP000738359"/>
    </source>
</evidence>
<feature type="region of interest" description="Disordered" evidence="2">
    <location>
        <begin position="37"/>
        <end position="60"/>
    </location>
</feature>
<feature type="compositionally biased region" description="Low complexity" evidence="2">
    <location>
        <begin position="48"/>
        <end position="60"/>
    </location>
</feature>
<protein>
    <submittedName>
        <fullName evidence="3">Uncharacterized protein</fullName>
    </submittedName>
</protein>
<dbReference type="EMBL" id="JAAAHY010003191">
    <property type="protein sequence ID" value="KAF9943499.1"/>
    <property type="molecule type" value="Genomic_DNA"/>
</dbReference>
<reference evidence="3" key="1">
    <citation type="journal article" date="2020" name="Fungal Divers.">
        <title>Resolving the Mortierellaceae phylogeny through synthesis of multi-gene phylogenetics and phylogenomics.</title>
        <authorList>
            <person name="Vandepol N."/>
            <person name="Liber J."/>
            <person name="Desiro A."/>
            <person name="Na H."/>
            <person name="Kennedy M."/>
            <person name="Barry K."/>
            <person name="Grigoriev I.V."/>
            <person name="Miller A.N."/>
            <person name="O'Donnell K."/>
            <person name="Stajich J.E."/>
            <person name="Bonito G."/>
        </authorList>
    </citation>
    <scope>NUCLEOTIDE SEQUENCE</scope>
    <source>
        <strain evidence="3">CK1249</strain>
    </source>
</reference>
<keyword evidence="1" id="KW-0175">Coiled coil</keyword>
<feature type="compositionally biased region" description="Basic and acidic residues" evidence="2">
    <location>
        <begin position="37"/>
        <end position="47"/>
    </location>
</feature>
<dbReference type="SUPFAM" id="SSF142921">
    <property type="entry name" value="WGR domain-like"/>
    <property type="match status" value="1"/>
</dbReference>
<comment type="caution">
    <text evidence="3">The sequence shown here is derived from an EMBL/GenBank/DDBJ whole genome shotgun (WGS) entry which is preliminary data.</text>
</comment>
<name>A0A9P6LTM0_MORAP</name>
<dbReference type="AlphaFoldDB" id="A0A9P6LTM0"/>
<sequence length="369" mass="41157">WVYEVKTYETYEEIEEIEEVVDETEAQVIIAREQDVTKDDTTTRSKDTTTTTTTVDGSVSVEHSSTEVVLDHEATKKDDEVKEVVVTKTTSTVTQPAVPEKASWFRRVLRSGAAVGAVAGAVALNKVDGVWKRTVQVLTTRKAKVDHVCPIAKTAYVYYDEDVYDSVLTEKSTGITYVTQLIFDSQTNVYYVYYRWGETDYKLDGPHDTVESAKEAFQVTYKEKFDVEWKEREIATNEKWVYEVKTYETFEEIEEVEEVIEETEAEIIIAREKAAEVEGTTIHEETKTTVTEDVVAVVHESKEETIVVEEATETVKEIVTKKETGEVTKPAVSEKSSWFRRAISGAEAAAHGAGALVVGAGAVAIGVTA</sequence>
<evidence type="ECO:0000256" key="1">
    <source>
        <dbReference type="SAM" id="Coils"/>
    </source>
</evidence>
<feature type="non-terminal residue" evidence="3">
    <location>
        <position position="369"/>
    </location>
</feature>
<gene>
    <name evidence="3" type="ORF">BGZ70_005876</name>
</gene>
<dbReference type="InterPro" id="IPR036930">
    <property type="entry name" value="WGR_dom_sf"/>
</dbReference>
<proteinExistence type="predicted"/>
<feature type="non-terminal residue" evidence="3">
    <location>
        <position position="1"/>
    </location>
</feature>
<evidence type="ECO:0000256" key="2">
    <source>
        <dbReference type="SAM" id="MobiDB-lite"/>
    </source>
</evidence>